<sequence length="509" mass="53616">MPLSRPRRERDHRTPVLIALMLAMALIAMDTTIVATAIPQVVSDLGGFSLIGWVFSIYLLAQTMTIPIYGKFADLYGRKPVLVLGSVIFLLGSVLSAFSWNMLALIVFRGLQGLGAGAIGATVQTLAGDLYDIRERGRIQGYLSSVWGISAVVAPTLGGVFAQYASWRWIFLVNVPIGALALTFIVRDVHEHVERHQHRIDWLGAALLFTAAGLGMFGLLEGGTAWAWWSTPSVVIFVVALLIGLAAVAVERRAPEPVMPPWLWTRRLTAGSYLATAMAGLAVIGLSTFLPTWAQAVGGLSPIAAGFVLATMSMSWPLASGLSSRLYLRIGFRDTALVGALFAIAAGVVFVLMGENAPVWQPVLGSLLMGAGMGLITAPLLVGLQSTVDWGERGVVTGGAMFSRFLGQSLGAAVFGAVTNAVLAARLESAPPSLQGKVAGTVDEVSRALTGHPAADAAEFMRSALHASTHAVFVALLVSAVATLGILLLLVPRHFPTISAAETDTAARS</sequence>
<evidence type="ECO:0000256" key="7">
    <source>
        <dbReference type="ARBA" id="ARBA00023136"/>
    </source>
</evidence>
<comment type="similarity">
    <text evidence="2">Belongs to the major facilitator superfamily. TCR/Tet family.</text>
</comment>
<feature type="transmembrane region" description="Helical" evidence="8">
    <location>
        <begin position="139"/>
        <end position="161"/>
    </location>
</feature>
<keyword evidence="6 8" id="KW-1133">Transmembrane helix</keyword>
<keyword evidence="7 8" id="KW-0472">Membrane</keyword>
<dbReference type="GO" id="GO:0005886">
    <property type="term" value="C:plasma membrane"/>
    <property type="evidence" value="ECO:0007669"/>
    <property type="project" value="UniProtKB-SubCell"/>
</dbReference>
<feature type="transmembrane region" description="Helical" evidence="8">
    <location>
        <begin position="471"/>
        <end position="491"/>
    </location>
</feature>
<feature type="transmembrane region" description="Helical" evidence="8">
    <location>
        <begin position="106"/>
        <end position="127"/>
    </location>
</feature>
<dbReference type="EMBL" id="AWQS01000006">
    <property type="protein sequence ID" value="EWT07686.1"/>
    <property type="molecule type" value="Genomic_DNA"/>
</dbReference>
<feature type="transmembrane region" description="Helical" evidence="8">
    <location>
        <begin position="405"/>
        <end position="425"/>
    </location>
</feature>
<feature type="transmembrane region" description="Helical" evidence="8">
    <location>
        <begin position="16"/>
        <end position="38"/>
    </location>
</feature>
<protein>
    <submittedName>
        <fullName evidence="10">Transporter</fullName>
    </submittedName>
</protein>
<dbReference type="SUPFAM" id="SSF103473">
    <property type="entry name" value="MFS general substrate transporter"/>
    <property type="match status" value="1"/>
</dbReference>
<feature type="transmembrane region" description="Helical" evidence="8">
    <location>
        <begin position="300"/>
        <end position="319"/>
    </location>
</feature>
<evidence type="ECO:0000313" key="11">
    <source>
        <dbReference type="Proteomes" id="UP000019494"/>
    </source>
</evidence>
<comment type="caution">
    <text evidence="10">The sequence shown here is derived from an EMBL/GenBank/DDBJ whole genome shotgun (WGS) entry which is preliminary data.</text>
</comment>
<keyword evidence="3" id="KW-0813">Transport</keyword>
<comment type="subcellular location">
    <subcellularLocation>
        <location evidence="1">Cell inner membrane</location>
        <topology evidence="1">Multi-pass membrane protein</topology>
    </subcellularLocation>
</comment>
<dbReference type="PATRIC" id="fig|584657.3.peg.324"/>
<feature type="transmembrane region" description="Helical" evidence="8">
    <location>
        <begin position="271"/>
        <end position="294"/>
    </location>
</feature>
<reference evidence="11" key="1">
    <citation type="submission" date="2013-08" db="EMBL/GenBank/DDBJ databases">
        <title>Intrasporangium oryzae NRRL B-24470.</title>
        <authorList>
            <person name="Liu H."/>
            <person name="Wang G."/>
        </authorList>
    </citation>
    <scope>NUCLEOTIDE SEQUENCE [LARGE SCALE GENOMIC DNA]</scope>
    <source>
        <strain evidence="11">Q5-1</strain>
    </source>
</reference>
<feature type="transmembrane region" description="Helical" evidence="8">
    <location>
        <begin position="202"/>
        <end position="220"/>
    </location>
</feature>
<evidence type="ECO:0000256" key="1">
    <source>
        <dbReference type="ARBA" id="ARBA00004429"/>
    </source>
</evidence>
<dbReference type="PRINTS" id="PR01036">
    <property type="entry name" value="TCRTETB"/>
</dbReference>
<dbReference type="FunFam" id="1.20.1720.10:FF:000004">
    <property type="entry name" value="EmrB/QacA family drug resistance transporter"/>
    <property type="match status" value="1"/>
</dbReference>
<evidence type="ECO:0000256" key="6">
    <source>
        <dbReference type="ARBA" id="ARBA00022989"/>
    </source>
</evidence>
<proteinExistence type="inferred from homology"/>
<dbReference type="PANTHER" id="PTHR23501">
    <property type="entry name" value="MAJOR FACILITATOR SUPERFAMILY"/>
    <property type="match status" value="1"/>
</dbReference>
<evidence type="ECO:0000256" key="8">
    <source>
        <dbReference type="SAM" id="Phobius"/>
    </source>
</evidence>
<dbReference type="Pfam" id="PF07690">
    <property type="entry name" value="MFS_1"/>
    <property type="match status" value="1"/>
</dbReference>
<feature type="transmembrane region" description="Helical" evidence="8">
    <location>
        <begin position="81"/>
        <end position="100"/>
    </location>
</feature>
<evidence type="ECO:0000259" key="9">
    <source>
        <dbReference type="PROSITE" id="PS50850"/>
    </source>
</evidence>
<keyword evidence="4" id="KW-1003">Cell membrane</keyword>
<evidence type="ECO:0000256" key="3">
    <source>
        <dbReference type="ARBA" id="ARBA00022448"/>
    </source>
</evidence>
<dbReference type="InterPro" id="IPR036259">
    <property type="entry name" value="MFS_trans_sf"/>
</dbReference>
<dbReference type="InterPro" id="IPR020846">
    <property type="entry name" value="MFS_dom"/>
</dbReference>
<evidence type="ECO:0000313" key="10">
    <source>
        <dbReference type="EMBL" id="EWT07686.1"/>
    </source>
</evidence>
<dbReference type="Gene3D" id="1.20.1720.10">
    <property type="entry name" value="Multidrug resistance protein D"/>
    <property type="match status" value="1"/>
</dbReference>
<feature type="transmembrane region" description="Helical" evidence="8">
    <location>
        <begin position="331"/>
        <end position="353"/>
    </location>
</feature>
<dbReference type="RefSeq" id="WP_051518050.1">
    <property type="nucleotide sequence ID" value="NZ_AWQS01000006.1"/>
</dbReference>
<gene>
    <name evidence="10" type="ORF">N864_01075</name>
</gene>
<organism evidence="10 11">
    <name type="scientific">Intrasporangium chromatireducens Q5-1</name>
    <dbReference type="NCBI Taxonomy" id="584657"/>
    <lineage>
        <taxon>Bacteria</taxon>
        <taxon>Bacillati</taxon>
        <taxon>Actinomycetota</taxon>
        <taxon>Actinomycetes</taxon>
        <taxon>Micrococcales</taxon>
        <taxon>Intrasporangiaceae</taxon>
        <taxon>Intrasporangium</taxon>
    </lineage>
</organism>
<dbReference type="Gene3D" id="1.20.1250.20">
    <property type="entry name" value="MFS general substrate transporter like domains"/>
    <property type="match status" value="1"/>
</dbReference>
<dbReference type="CDD" id="cd17502">
    <property type="entry name" value="MFS_Azr1_MDR_like"/>
    <property type="match status" value="1"/>
</dbReference>
<keyword evidence="5 8" id="KW-0812">Transmembrane</keyword>
<dbReference type="Proteomes" id="UP000019494">
    <property type="component" value="Unassembled WGS sequence"/>
</dbReference>
<feature type="domain" description="Major facilitator superfamily (MFS) profile" evidence="9">
    <location>
        <begin position="16"/>
        <end position="495"/>
    </location>
</feature>
<dbReference type="PROSITE" id="PS50850">
    <property type="entry name" value="MFS"/>
    <property type="match status" value="1"/>
</dbReference>
<name>W9GN39_9MICO</name>
<dbReference type="InterPro" id="IPR011701">
    <property type="entry name" value="MFS"/>
</dbReference>
<feature type="transmembrane region" description="Helical" evidence="8">
    <location>
        <begin position="359"/>
        <end position="384"/>
    </location>
</feature>
<evidence type="ECO:0000256" key="5">
    <source>
        <dbReference type="ARBA" id="ARBA00022692"/>
    </source>
</evidence>
<dbReference type="PANTHER" id="PTHR23501:SF191">
    <property type="entry name" value="VACUOLAR BASIC AMINO ACID TRANSPORTER 4"/>
    <property type="match status" value="1"/>
</dbReference>
<dbReference type="GO" id="GO:0022857">
    <property type="term" value="F:transmembrane transporter activity"/>
    <property type="evidence" value="ECO:0007669"/>
    <property type="project" value="InterPro"/>
</dbReference>
<evidence type="ECO:0000256" key="2">
    <source>
        <dbReference type="ARBA" id="ARBA00007520"/>
    </source>
</evidence>
<feature type="transmembrane region" description="Helical" evidence="8">
    <location>
        <begin position="50"/>
        <end position="69"/>
    </location>
</feature>
<accession>W9GN39</accession>
<feature type="transmembrane region" description="Helical" evidence="8">
    <location>
        <begin position="226"/>
        <end position="250"/>
    </location>
</feature>
<dbReference type="OrthoDB" id="7375466at2"/>
<evidence type="ECO:0000256" key="4">
    <source>
        <dbReference type="ARBA" id="ARBA00022475"/>
    </source>
</evidence>
<feature type="transmembrane region" description="Helical" evidence="8">
    <location>
        <begin position="167"/>
        <end position="190"/>
    </location>
</feature>
<dbReference type="AlphaFoldDB" id="W9GN39"/>
<keyword evidence="11" id="KW-1185">Reference proteome</keyword>